<evidence type="ECO:0000313" key="3">
    <source>
        <dbReference type="Proteomes" id="UP000316215"/>
    </source>
</evidence>
<protein>
    <submittedName>
        <fullName evidence="2">Uncharacterized protein</fullName>
    </submittedName>
</protein>
<dbReference type="EMBL" id="CP022310">
    <property type="protein sequence ID" value="QDI67400.1"/>
    <property type="molecule type" value="Genomic_DNA"/>
</dbReference>
<dbReference type="Proteomes" id="UP000530412">
    <property type="component" value="Unassembled WGS sequence"/>
</dbReference>
<sequence>MTATATIDEVVCLRPATSTDFDLAGVINSLLKPVYELPGAELVHHLSGIGDVGRMIQDALDEAPDDLYATGVPSSGTDHAVWPVGGTTVEAGAGARLAVGITLPVDGSQDIFLWDQDASSDDLLGSVTISEAEQGQGSLSKLAHSDEEHSYYYVNYHVD</sequence>
<name>A0A514JJB1_9ACTN</name>
<dbReference type="AlphaFoldDB" id="A0A514JJB1"/>
<gene>
    <name evidence="2" type="ORF">CD934_00940</name>
    <name evidence="1" type="ORF">FHS33_002826</name>
</gene>
<accession>A0A514JJB1</accession>
<evidence type="ECO:0000313" key="1">
    <source>
        <dbReference type="EMBL" id="MBA8944388.1"/>
    </source>
</evidence>
<reference evidence="1 4" key="2">
    <citation type="submission" date="2020-08" db="EMBL/GenBank/DDBJ databases">
        <title>Genomic Encyclopedia of Type Strains, Phase III (KMG-III): the genomes of soil and plant-associated and newly described type strains.</title>
        <authorList>
            <person name="Whitman W."/>
        </authorList>
    </citation>
    <scope>NUCLEOTIDE SEQUENCE [LARGE SCALE GENOMIC DNA]</scope>
    <source>
        <strain evidence="1 4">CECT 3271</strain>
    </source>
</reference>
<accession>A0A7W3M6Z4</accession>
<reference evidence="2 3" key="1">
    <citation type="submission" date="2017-07" db="EMBL/GenBank/DDBJ databases">
        <title>The Complete Genome of Streptomyces asterosporus-ZSY.</title>
        <authorList>
            <person name="Zhang S."/>
        </authorList>
    </citation>
    <scope>NUCLEOTIDE SEQUENCE [LARGE SCALE GENOMIC DNA]</scope>
    <source>
        <strain evidence="2 3">DSM 41452</strain>
    </source>
</reference>
<dbReference type="Proteomes" id="UP000316215">
    <property type="component" value="Chromosome"/>
</dbReference>
<dbReference type="RefSeq" id="WP_142191306.1">
    <property type="nucleotide sequence ID" value="NZ_BMSU01000006.1"/>
</dbReference>
<organism evidence="2 3">
    <name type="scientific">Streptomyces calvus</name>
    <dbReference type="NCBI Taxonomy" id="67282"/>
    <lineage>
        <taxon>Bacteria</taxon>
        <taxon>Bacillati</taxon>
        <taxon>Actinomycetota</taxon>
        <taxon>Actinomycetes</taxon>
        <taxon>Kitasatosporales</taxon>
        <taxon>Streptomycetaceae</taxon>
        <taxon>Streptomyces</taxon>
    </lineage>
</organism>
<evidence type="ECO:0000313" key="4">
    <source>
        <dbReference type="Proteomes" id="UP000530412"/>
    </source>
</evidence>
<evidence type="ECO:0000313" key="2">
    <source>
        <dbReference type="EMBL" id="QDI67400.1"/>
    </source>
</evidence>
<keyword evidence="3" id="KW-1185">Reference proteome</keyword>
<dbReference type="KEGG" id="sast:CD934_00940"/>
<dbReference type="OrthoDB" id="4257173at2"/>
<proteinExistence type="predicted"/>
<dbReference type="EMBL" id="JACJIE010000005">
    <property type="protein sequence ID" value="MBA8944388.1"/>
    <property type="molecule type" value="Genomic_DNA"/>
</dbReference>